<evidence type="ECO:0000256" key="1">
    <source>
        <dbReference type="ARBA" id="ARBA00008270"/>
    </source>
</evidence>
<dbReference type="PANTHER" id="PTHR13774">
    <property type="entry name" value="PHENAZINE BIOSYNTHESIS PROTEIN"/>
    <property type="match status" value="1"/>
</dbReference>
<accession>C9YEN6</accession>
<dbReference type="Gene3D" id="3.10.310.10">
    <property type="entry name" value="Diaminopimelate Epimerase, Chain A, domain 1"/>
    <property type="match status" value="2"/>
</dbReference>
<dbReference type="Pfam" id="PF02567">
    <property type="entry name" value="PhzC-PhzF"/>
    <property type="match status" value="1"/>
</dbReference>
<dbReference type="PIRSF" id="PIRSF016184">
    <property type="entry name" value="PhzC_PhzF"/>
    <property type="match status" value="1"/>
</dbReference>
<comment type="similarity">
    <text evidence="1">Belongs to the PhzF family.</text>
</comment>
<sequence length="312" mass="32543">MTPRAYQQVDVFTRIPYLGNALGVVMDGSGLSDEEMQAFARWTNLSETTFLLPPSPAAAAQGADYRVRIFTPGSELPFAGHPTLGSCHAWLQAGGTPKAAGTIVQECAKGLVKLKRDGTRLAFAAPSLQRSTPDAALIARVAAALGLQAQQILAAQWLNNGPTWLGLLLDSMDTVLSLQPVAAALQSLVPGVGVAGMDSAPAAPDLIVRSNREARAFGSRDAGASTADDDTPSVEVRFFAPDIGVLEDPVTGSFNASLAQWLIADGIAPARYVAAQGTCIGRAGRIFIEQDAQGQVWVGGDSVTCIEGKVTL</sequence>
<evidence type="ECO:0000256" key="2">
    <source>
        <dbReference type="PIRSR" id="PIRSR016184-1"/>
    </source>
</evidence>
<dbReference type="GO" id="GO:0016853">
    <property type="term" value="F:isomerase activity"/>
    <property type="evidence" value="ECO:0007669"/>
    <property type="project" value="TreeGrafter"/>
</dbReference>
<dbReference type="NCBIfam" id="TIGR00654">
    <property type="entry name" value="PhzF_family"/>
    <property type="match status" value="1"/>
</dbReference>
<organism evidence="3">
    <name type="scientific">Curvibacter symbiont subsp. Hydra magnipapillata</name>
    <dbReference type="NCBI Taxonomy" id="667019"/>
    <lineage>
        <taxon>Bacteria</taxon>
        <taxon>Pseudomonadati</taxon>
        <taxon>Pseudomonadota</taxon>
        <taxon>Betaproteobacteria</taxon>
        <taxon>Burkholderiales</taxon>
        <taxon>Comamonadaceae</taxon>
        <taxon>Curvibacter</taxon>
    </lineage>
</organism>
<proteinExistence type="inferred from homology"/>
<reference evidence="3" key="1">
    <citation type="journal article" date="2010" name="Nature">
        <title>The Dynamic genome of Hydra.</title>
        <authorList>
            <person name="Chapman J.A."/>
            <person name="Kirkness E.F."/>
            <person name="Simakov O."/>
            <person name="Hampson S.E."/>
            <person name="Mitros T."/>
            <person name="Weinmaier T."/>
            <person name="Rattei T."/>
            <person name="Balasubramanian P.G."/>
            <person name="Borman J."/>
            <person name="Busam D."/>
            <person name="Disbennett K."/>
            <person name="Pfannkoch C."/>
            <person name="Sumin N."/>
            <person name="Sutton G."/>
            <person name="Viswanathan L."/>
            <person name="Walenz B."/>
            <person name="Goodstein D.M."/>
            <person name="Hellsten U."/>
            <person name="Kawashima T."/>
            <person name="Prochnik S.E."/>
            <person name="Putnam N.H."/>
            <person name="Shu S."/>
            <person name="Blumberg B."/>
            <person name="Dana C.E."/>
            <person name="Gee L."/>
            <person name="Kibler D.F."/>
            <person name="Law L."/>
            <person name="Lindgens D."/>
            <person name="Martinez D.E."/>
            <person name="Peng J."/>
            <person name="Wigge P.A."/>
            <person name="Bertulat B."/>
            <person name="Guder C."/>
            <person name="Nakamura Y."/>
            <person name="Ozbek S."/>
            <person name="Watanabe H."/>
            <person name="Khalturin K."/>
            <person name="Hemmrich G."/>
            <person name="Franke A."/>
            <person name="Augustin R."/>
            <person name="Fraune S."/>
            <person name="Hayakawa E."/>
            <person name="Hayakawa S."/>
            <person name="Hirose M."/>
            <person name="Hwang J."/>
            <person name="Ikeo K."/>
            <person name="Nishimiya-Fujisawa C."/>
            <person name="Ogura A."/>
            <person name="Takahashi T."/>
            <person name="Steinmetz P.R."/>
            <person name="Zhang X."/>
            <person name="Aufschnaiter R."/>
            <person name="Eder M.K."/>
            <person name="Gorny A.K."/>
            <person name="Salvenmoser W."/>
            <person name="Heimberg A.M."/>
            <person name="Wheeler B.M."/>
            <person name="Peterson K.J."/>
            <person name="Boettger A."/>
            <person name="Tischler P."/>
            <person name="Wolf A."/>
            <person name="Gojobori T."/>
            <person name="Remington K.A."/>
            <person name="Strausberg R.L."/>
            <person name="Venter J."/>
            <person name="Technau U."/>
            <person name="Hobmayer B."/>
            <person name="Bosch T.C."/>
            <person name="Holstein T.W."/>
            <person name="Fujisawa T."/>
            <person name="Bode H.R."/>
            <person name="David C.N."/>
            <person name="Rokhsar D.S."/>
            <person name="Steele R.E."/>
        </authorList>
    </citation>
    <scope>NUCLEOTIDE SEQUENCE</scope>
</reference>
<name>C9YEN6_CURXX</name>
<protein>
    <recommendedName>
        <fullName evidence="4">Phenazine biosynthesis protein PhzF</fullName>
    </recommendedName>
</protein>
<dbReference type="AlphaFoldDB" id="C9YEN6"/>
<evidence type="ECO:0000313" key="3">
    <source>
        <dbReference type="EMBL" id="CBA32097.1"/>
    </source>
</evidence>
<dbReference type="SUPFAM" id="SSF54506">
    <property type="entry name" value="Diaminopimelate epimerase-like"/>
    <property type="match status" value="1"/>
</dbReference>
<evidence type="ECO:0008006" key="4">
    <source>
        <dbReference type="Google" id="ProtNLM"/>
    </source>
</evidence>
<dbReference type="InterPro" id="IPR003719">
    <property type="entry name" value="Phenazine_PhzF-like"/>
</dbReference>
<gene>
    <name evidence="3" type="ORF">Csp_D30420</name>
</gene>
<feature type="active site" evidence="2">
    <location>
        <position position="47"/>
    </location>
</feature>
<dbReference type="GO" id="GO:0005737">
    <property type="term" value="C:cytoplasm"/>
    <property type="evidence" value="ECO:0007669"/>
    <property type="project" value="TreeGrafter"/>
</dbReference>
<dbReference type="EMBL" id="FN543107">
    <property type="protein sequence ID" value="CBA32097.1"/>
    <property type="molecule type" value="Genomic_DNA"/>
</dbReference>
<dbReference type="PANTHER" id="PTHR13774:SF32">
    <property type="entry name" value="ANTISENSE-ENHANCING SEQUENCE 1"/>
    <property type="match status" value="1"/>
</dbReference>